<dbReference type="InterPro" id="IPR026360">
    <property type="entry name" value="Xnuc_lig_assoc"/>
</dbReference>
<evidence type="ECO:0000313" key="3">
    <source>
        <dbReference type="Proteomes" id="UP000192934"/>
    </source>
</evidence>
<organism evidence="2 3">
    <name type="scientific">Allosphingosinicella indica</name>
    <dbReference type="NCBI Taxonomy" id="941907"/>
    <lineage>
        <taxon>Bacteria</taxon>
        <taxon>Pseudomonadati</taxon>
        <taxon>Pseudomonadota</taxon>
        <taxon>Alphaproteobacteria</taxon>
        <taxon>Sphingomonadales</taxon>
        <taxon>Sphingomonadaceae</taxon>
        <taxon>Allosphingosinicella</taxon>
    </lineage>
</organism>
<dbReference type="PANTHER" id="PTHR11203">
    <property type="entry name" value="CLEAVAGE AND POLYADENYLATION SPECIFICITY FACTOR FAMILY MEMBER"/>
    <property type="match status" value="1"/>
</dbReference>
<feature type="domain" description="Metallo-beta-lactamase" evidence="1">
    <location>
        <begin position="11"/>
        <end position="173"/>
    </location>
</feature>
<evidence type="ECO:0000313" key="2">
    <source>
        <dbReference type="EMBL" id="SMF61520.1"/>
    </source>
</evidence>
<proteinExistence type="predicted"/>
<dbReference type="SMART" id="SM00849">
    <property type="entry name" value="Lactamase_B"/>
    <property type="match status" value="1"/>
</dbReference>
<dbReference type="InterPro" id="IPR050698">
    <property type="entry name" value="MBL"/>
</dbReference>
<reference evidence="3" key="1">
    <citation type="submission" date="2017-04" db="EMBL/GenBank/DDBJ databases">
        <authorList>
            <person name="Varghese N."/>
            <person name="Submissions S."/>
        </authorList>
    </citation>
    <scope>NUCLEOTIDE SEQUENCE [LARGE SCALE GENOMIC DNA]</scope>
    <source>
        <strain evidence="3">Dd16</strain>
    </source>
</reference>
<dbReference type="RefSeq" id="WP_085217376.1">
    <property type="nucleotide sequence ID" value="NZ_LT840185.1"/>
</dbReference>
<keyword evidence="3" id="KW-1185">Reference proteome</keyword>
<evidence type="ECO:0000259" key="1">
    <source>
        <dbReference type="SMART" id="SM00849"/>
    </source>
</evidence>
<gene>
    <name evidence="2" type="ORF">SAMN06295910_0510</name>
</gene>
<dbReference type="AlphaFoldDB" id="A0A1X7FZG9"/>
<name>A0A1X7FZG9_9SPHN</name>
<dbReference type="Gene3D" id="3.60.15.10">
    <property type="entry name" value="Ribonuclease Z/Hydroxyacylglutathione hydrolase-like"/>
    <property type="match status" value="1"/>
</dbReference>
<dbReference type="Gene3D" id="3.40.50.10890">
    <property type="match status" value="1"/>
</dbReference>
<dbReference type="STRING" id="941907.SAMN06295910_0510"/>
<dbReference type="InterPro" id="IPR036866">
    <property type="entry name" value="RibonucZ/Hydroxyglut_hydro"/>
</dbReference>
<sequence length="332" mass="36756">MPRLGSWIAPHPRGIYVKPADVWIDPSEPKARALVTHGHADHARGGHGRVWATPETLAIMDCRYGAQTGEPVPYGGSVRLGEVDIRFVPAGHVLGSAQIVLEYGGERVVVSGDYKRRPDPTCAPFEPVPCDIFITEATFGLPVFRHPDTGAEMDRLLARLHANPDRCVLVGAYALGKAQRVIAELRGRGHSDPIYIHGALERLCALYQSHGIDLGELRPATGVSKDALKGHIVLSPPGALNDRWSRRLPDPITAMASGWMRVRQRARQRNVELPLILSDHADWDELTCTIRELAPREVWVTHGREDALIHWCALHQIKAKELNLVGYEDEDD</sequence>
<accession>A0A1X7FZG9</accession>
<dbReference type="InterPro" id="IPR001279">
    <property type="entry name" value="Metallo-B-lactamas"/>
</dbReference>
<dbReference type="GO" id="GO:0004521">
    <property type="term" value="F:RNA endonuclease activity"/>
    <property type="evidence" value="ECO:0007669"/>
    <property type="project" value="TreeGrafter"/>
</dbReference>
<dbReference type="PANTHER" id="PTHR11203:SF49">
    <property type="entry name" value="BLL1145 PROTEIN"/>
    <property type="match status" value="1"/>
</dbReference>
<protein>
    <submittedName>
        <fullName evidence="2">Putative mRNA 3-end processing factor</fullName>
    </submittedName>
</protein>
<dbReference type="OrthoDB" id="9803916at2"/>
<dbReference type="SUPFAM" id="SSF56281">
    <property type="entry name" value="Metallo-hydrolase/oxidoreductase"/>
    <property type="match status" value="1"/>
</dbReference>
<dbReference type="EMBL" id="LT840185">
    <property type="protein sequence ID" value="SMF61520.1"/>
    <property type="molecule type" value="Genomic_DNA"/>
</dbReference>
<dbReference type="Proteomes" id="UP000192934">
    <property type="component" value="Chromosome I"/>
</dbReference>
<dbReference type="NCBIfam" id="TIGR04122">
    <property type="entry name" value="Xnuc_lig_assoc"/>
    <property type="match status" value="1"/>
</dbReference>